<organism evidence="9 10">
    <name type="scientific">Sandaracinobacter neustonicus</name>
    <dbReference type="NCBI Taxonomy" id="1715348"/>
    <lineage>
        <taxon>Bacteria</taxon>
        <taxon>Pseudomonadati</taxon>
        <taxon>Pseudomonadota</taxon>
        <taxon>Alphaproteobacteria</taxon>
        <taxon>Sphingomonadales</taxon>
        <taxon>Sphingosinicellaceae</taxon>
        <taxon>Sandaracinobacter</taxon>
    </lineage>
</organism>
<dbReference type="OrthoDB" id="9803125at2"/>
<gene>
    <name evidence="9" type="ORF">FJQ54_13180</name>
</gene>
<protein>
    <recommendedName>
        <fullName evidence="2 6">Superoxide dismutase</fullName>
        <ecNumber evidence="2 6">1.15.1.1</ecNumber>
    </recommendedName>
</protein>
<sequence length="221" mass="24107">MPAKFSLPPLPFEPTALAPAISADTFAQHHAGHHKAYVDKLNALADEHDFTETSLLEIIRETADVDPEDVSEQVSAGDIFVHAAQHFNHSFYWKSLSADGGEPTGELLAAIERDFGSVEALKKAIVDKGVDHFASGWVWLVSDDGKLELLGGHDAQTPVIDEDLKPVLVLDVWEHAYYLDHQRARKAYLDAVTAKHLNWAFAAEAYAAESVEDLGLGIGNG</sequence>
<proteinExistence type="inferred from homology"/>
<feature type="domain" description="Manganese/iron superoxide dismutase C-terminal" evidence="8">
    <location>
        <begin position="103"/>
        <end position="204"/>
    </location>
</feature>
<feature type="domain" description="Manganese/iron superoxide dismutase N-terminal" evidence="7">
    <location>
        <begin position="4"/>
        <end position="97"/>
    </location>
</feature>
<evidence type="ECO:0000256" key="6">
    <source>
        <dbReference type="RuleBase" id="RU000414"/>
    </source>
</evidence>
<dbReference type="Pfam" id="PF00081">
    <property type="entry name" value="Sod_Fe_N"/>
    <property type="match status" value="1"/>
</dbReference>
<dbReference type="GO" id="GO:0046872">
    <property type="term" value="F:metal ion binding"/>
    <property type="evidence" value="ECO:0007669"/>
    <property type="project" value="UniProtKB-KW"/>
</dbReference>
<feature type="binding site" evidence="5">
    <location>
        <position position="89"/>
    </location>
    <ligand>
        <name>Mn(2+)</name>
        <dbReference type="ChEBI" id="CHEBI:29035"/>
    </ligand>
</feature>
<dbReference type="SUPFAM" id="SSF46609">
    <property type="entry name" value="Fe,Mn superoxide dismutase (SOD), N-terminal domain"/>
    <property type="match status" value="1"/>
</dbReference>
<dbReference type="Proteomes" id="UP000319897">
    <property type="component" value="Unassembled WGS sequence"/>
</dbReference>
<dbReference type="InterPro" id="IPR019831">
    <property type="entry name" value="Mn/Fe_SOD_N"/>
</dbReference>
<keyword evidence="10" id="KW-1185">Reference proteome</keyword>
<dbReference type="PIRSF" id="PIRSF000349">
    <property type="entry name" value="SODismutase"/>
    <property type="match status" value="1"/>
</dbReference>
<name>A0A501XFY2_9SPHN</name>
<dbReference type="EMBL" id="VFSU01000030">
    <property type="protein sequence ID" value="TPE59440.1"/>
    <property type="molecule type" value="Genomic_DNA"/>
</dbReference>
<dbReference type="RefSeq" id="WP_140928886.1">
    <property type="nucleotide sequence ID" value="NZ_VFSU01000030.1"/>
</dbReference>
<dbReference type="InterPro" id="IPR036324">
    <property type="entry name" value="Mn/Fe_SOD_N_sf"/>
</dbReference>
<dbReference type="PANTHER" id="PTHR42769:SF3">
    <property type="entry name" value="SUPEROXIDE DISMUTASE [FE] 2, CHLOROPLASTIC"/>
    <property type="match status" value="1"/>
</dbReference>
<dbReference type="PRINTS" id="PR01703">
    <property type="entry name" value="MNSODISMTASE"/>
</dbReference>
<dbReference type="InterPro" id="IPR019832">
    <property type="entry name" value="Mn/Fe_SOD_C"/>
</dbReference>
<dbReference type="InterPro" id="IPR001189">
    <property type="entry name" value="Mn/Fe_SOD"/>
</dbReference>
<evidence type="ECO:0000256" key="5">
    <source>
        <dbReference type="PIRSR" id="PIRSR000349-1"/>
    </source>
</evidence>
<feature type="binding site" evidence="5">
    <location>
        <position position="171"/>
    </location>
    <ligand>
        <name>Mn(2+)</name>
        <dbReference type="ChEBI" id="CHEBI:29035"/>
    </ligand>
</feature>
<dbReference type="Gene3D" id="3.55.40.20">
    <property type="entry name" value="Iron/manganese superoxide dismutase, C-terminal domain"/>
    <property type="match status" value="1"/>
</dbReference>
<comment type="caution">
    <text evidence="9">The sequence shown here is derived from an EMBL/GenBank/DDBJ whole genome shotgun (WGS) entry which is preliminary data.</text>
</comment>
<evidence type="ECO:0000259" key="7">
    <source>
        <dbReference type="Pfam" id="PF00081"/>
    </source>
</evidence>
<accession>A0A501XFY2</accession>
<dbReference type="PANTHER" id="PTHR42769">
    <property type="entry name" value="SUPEROXIDE DISMUTASE"/>
    <property type="match status" value="1"/>
</dbReference>
<evidence type="ECO:0000256" key="2">
    <source>
        <dbReference type="ARBA" id="ARBA00012682"/>
    </source>
</evidence>
<feature type="binding site" evidence="5">
    <location>
        <position position="29"/>
    </location>
    <ligand>
        <name>Mn(2+)</name>
        <dbReference type="ChEBI" id="CHEBI:29035"/>
    </ligand>
</feature>
<dbReference type="EC" id="1.15.1.1" evidence="2 6"/>
<evidence type="ECO:0000259" key="8">
    <source>
        <dbReference type="Pfam" id="PF02777"/>
    </source>
</evidence>
<dbReference type="AlphaFoldDB" id="A0A501XFY2"/>
<dbReference type="InterPro" id="IPR036314">
    <property type="entry name" value="SOD_C_sf"/>
</dbReference>
<keyword evidence="4 6" id="KW-0560">Oxidoreductase</keyword>
<comment type="catalytic activity">
    <reaction evidence="6">
        <text>2 superoxide + 2 H(+) = H2O2 + O2</text>
        <dbReference type="Rhea" id="RHEA:20696"/>
        <dbReference type="ChEBI" id="CHEBI:15378"/>
        <dbReference type="ChEBI" id="CHEBI:15379"/>
        <dbReference type="ChEBI" id="CHEBI:16240"/>
        <dbReference type="ChEBI" id="CHEBI:18421"/>
        <dbReference type="EC" id="1.15.1.1"/>
    </reaction>
</comment>
<comment type="function">
    <text evidence="6">Destroys radicals which are normally produced within the cells and which are toxic to biological systems.</text>
</comment>
<evidence type="ECO:0000256" key="1">
    <source>
        <dbReference type="ARBA" id="ARBA00008714"/>
    </source>
</evidence>
<comment type="similarity">
    <text evidence="1 6">Belongs to the iron/manganese superoxide dismutase family.</text>
</comment>
<reference evidence="9 10" key="1">
    <citation type="submission" date="2019-06" db="EMBL/GenBank/DDBJ databases">
        <authorList>
            <person name="Lee I."/>
            <person name="Jang G.I."/>
            <person name="Hwang C.Y."/>
        </authorList>
    </citation>
    <scope>NUCLEOTIDE SEQUENCE [LARGE SCALE GENOMIC DNA]</scope>
    <source>
        <strain evidence="9 10">PAMC 28131</strain>
    </source>
</reference>
<dbReference type="InterPro" id="IPR019833">
    <property type="entry name" value="Mn/Fe_SOD_BS"/>
</dbReference>
<dbReference type="Gene3D" id="1.10.287.990">
    <property type="entry name" value="Fe,Mn superoxide dismutase (SOD) domain"/>
    <property type="match status" value="1"/>
</dbReference>
<evidence type="ECO:0000313" key="10">
    <source>
        <dbReference type="Proteomes" id="UP000319897"/>
    </source>
</evidence>
<dbReference type="SUPFAM" id="SSF54719">
    <property type="entry name" value="Fe,Mn superoxide dismutase (SOD), C-terminal domain"/>
    <property type="match status" value="1"/>
</dbReference>
<dbReference type="PROSITE" id="PS00088">
    <property type="entry name" value="SOD_MN"/>
    <property type="match status" value="1"/>
</dbReference>
<keyword evidence="3 5" id="KW-0479">Metal-binding</keyword>
<evidence type="ECO:0000256" key="4">
    <source>
        <dbReference type="ARBA" id="ARBA00023002"/>
    </source>
</evidence>
<dbReference type="Pfam" id="PF02777">
    <property type="entry name" value="Sod_Fe_C"/>
    <property type="match status" value="1"/>
</dbReference>
<evidence type="ECO:0000313" key="9">
    <source>
        <dbReference type="EMBL" id="TPE59440.1"/>
    </source>
</evidence>
<feature type="binding site" evidence="5">
    <location>
        <position position="175"/>
    </location>
    <ligand>
        <name>Mn(2+)</name>
        <dbReference type="ChEBI" id="CHEBI:29035"/>
    </ligand>
</feature>
<evidence type="ECO:0000256" key="3">
    <source>
        <dbReference type="ARBA" id="ARBA00022723"/>
    </source>
</evidence>
<dbReference type="GO" id="GO:0004784">
    <property type="term" value="F:superoxide dismutase activity"/>
    <property type="evidence" value="ECO:0007669"/>
    <property type="project" value="UniProtKB-EC"/>
</dbReference>